<evidence type="ECO:0000256" key="3">
    <source>
        <dbReference type="ARBA" id="ARBA00022801"/>
    </source>
</evidence>
<dbReference type="Gene3D" id="3.90.1720.10">
    <property type="entry name" value="endopeptidase domain like (from Nostoc punctiforme)"/>
    <property type="match status" value="1"/>
</dbReference>
<protein>
    <submittedName>
        <fullName evidence="7">Stalk domain-containing protein</fullName>
    </submittedName>
</protein>
<evidence type="ECO:0000256" key="1">
    <source>
        <dbReference type="ARBA" id="ARBA00007074"/>
    </source>
</evidence>
<dbReference type="InterPro" id="IPR051202">
    <property type="entry name" value="Peptidase_C40"/>
</dbReference>
<dbReference type="SUPFAM" id="SSF54001">
    <property type="entry name" value="Cysteine proteinases"/>
    <property type="match status" value="1"/>
</dbReference>
<evidence type="ECO:0000256" key="4">
    <source>
        <dbReference type="ARBA" id="ARBA00022807"/>
    </source>
</evidence>
<evidence type="ECO:0000313" key="8">
    <source>
        <dbReference type="Proteomes" id="UP001527882"/>
    </source>
</evidence>
<dbReference type="InterPro" id="IPR012854">
    <property type="entry name" value="Cu_amine_oxidase-like_N"/>
</dbReference>
<accession>A0ABT4Q4R1</accession>
<sequence length="294" mass="32102">MKWNKPVLLSTVALLGGIWYASGSAHASAQETDVKVQVNSSIVSFPDAQPFIDENSTLQVPLRFVAEKLGNQVDWSFEGKEVNVTLKGDGKTLNMKTGEEHASVNGEKVSFGSKAIFKEGRTYVPLRFVTETFGNRIQWDDQNDVAIIDADGQYHSPAWYKPKPQVKAAAIAPEPVPLATQIINSAKSLLGIPYVWGGETPDGFDCSGFVNFVYGPKGVWLPRTSLEMYYTGTAVTNLQPGDLVFFSIGNKASHVGIYIGNNQFVSATTSRGTKIDSLSSSYWGSKYIGARRVF</sequence>
<dbReference type="Gene3D" id="3.30.457.10">
    <property type="entry name" value="Copper amine oxidase-like, N-terminal domain"/>
    <property type="match status" value="1"/>
</dbReference>
<dbReference type="PROSITE" id="PS51935">
    <property type="entry name" value="NLPC_P60"/>
    <property type="match status" value="1"/>
</dbReference>
<dbReference type="Pfam" id="PF00877">
    <property type="entry name" value="NLPC_P60"/>
    <property type="match status" value="1"/>
</dbReference>
<dbReference type="InterPro" id="IPR038765">
    <property type="entry name" value="Papain-like_cys_pep_sf"/>
</dbReference>
<evidence type="ECO:0000256" key="2">
    <source>
        <dbReference type="ARBA" id="ARBA00022670"/>
    </source>
</evidence>
<feature type="signal peptide" evidence="5">
    <location>
        <begin position="1"/>
        <end position="27"/>
    </location>
</feature>
<keyword evidence="3" id="KW-0378">Hydrolase</keyword>
<keyword evidence="4" id="KW-0788">Thiol protease</keyword>
<dbReference type="Pfam" id="PF07833">
    <property type="entry name" value="Cu_amine_oxidN1"/>
    <property type="match status" value="1"/>
</dbReference>
<keyword evidence="5" id="KW-0732">Signal</keyword>
<dbReference type="PANTHER" id="PTHR47053:SF1">
    <property type="entry name" value="MUREIN DD-ENDOPEPTIDASE MEPH-RELATED"/>
    <property type="match status" value="1"/>
</dbReference>
<dbReference type="EMBL" id="JAQAGZ010000003">
    <property type="protein sequence ID" value="MCZ8511854.1"/>
    <property type="molecule type" value="Genomic_DNA"/>
</dbReference>
<organism evidence="7 8">
    <name type="scientific">Paenibacillus gyeongsangnamensis</name>
    <dbReference type="NCBI Taxonomy" id="3388067"/>
    <lineage>
        <taxon>Bacteria</taxon>
        <taxon>Bacillati</taxon>
        <taxon>Bacillota</taxon>
        <taxon>Bacilli</taxon>
        <taxon>Bacillales</taxon>
        <taxon>Paenibacillaceae</taxon>
        <taxon>Paenibacillus</taxon>
    </lineage>
</organism>
<evidence type="ECO:0000259" key="6">
    <source>
        <dbReference type="PROSITE" id="PS51935"/>
    </source>
</evidence>
<dbReference type="PANTHER" id="PTHR47053">
    <property type="entry name" value="MUREIN DD-ENDOPEPTIDASE MEPH-RELATED"/>
    <property type="match status" value="1"/>
</dbReference>
<feature type="chain" id="PRO_5047412239" evidence="5">
    <location>
        <begin position="28"/>
        <end position="294"/>
    </location>
</feature>
<keyword evidence="2" id="KW-0645">Protease</keyword>
<dbReference type="Proteomes" id="UP001527882">
    <property type="component" value="Unassembled WGS sequence"/>
</dbReference>
<dbReference type="SUPFAM" id="SSF55383">
    <property type="entry name" value="Copper amine oxidase, domain N"/>
    <property type="match status" value="1"/>
</dbReference>
<dbReference type="RefSeq" id="WP_269880253.1">
    <property type="nucleotide sequence ID" value="NZ_JAQAGZ010000003.1"/>
</dbReference>
<comment type="caution">
    <text evidence="7">The sequence shown here is derived from an EMBL/GenBank/DDBJ whole genome shotgun (WGS) entry which is preliminary data.</text>
</comment>
<evidence type="ECO:0000256" key="5">
    <source>
        <dbReference type="SAM" id="SignalP"/>
    </source>
</evidence>
<dbReference type="InterPro" id="IPR036582">
    <property type="entry name" value="Mao_N_sf"/>
</dbReference>
<feature type="domain" description="NlpC/P60" evidence="6">
    <location>
        <begin position="176"/>
        <end position="294"/>
    </location>
</feature>
<keyword evidence="8" id="KW-1185">Reference proteome</keyword>
<comment type="similarity">
    <text evidence="1">Belongs to the peptidase C40 family.</text>
</comment>
<dbReference type="InterPro" id="IPR000064">
    <property type="entry name" value="NLP_P60_dom"/>
</dbReference>
<gene>
    <name evidence="7" type="ORF">O9H85_05345</name>
</gene>
<proteinExistence type="inferred from homology"/>
<reference evidence="7 8" key="1">
    <citation type="submission" date="2022-12" db="EMBL/GenBank/DDBJ databases">
        <title>Draft genome sequence of Paenibacillus sp. dW9.</title>
        <authorList>
            <person name="Choi E.-W."/>
            <person name="Kim D.-U."/>
        </authorList>
    </citation>
    <scope>NUCLEOTIDE SEQUENCE [LARGE SCALE GENOMIC DNA]</scope>
    <source>
        <strain evidence="8">dW9</strain>
    </source>
</reference>
<evidence type="ECO:0000313" key="7">
    <source>
        <dbReference type="EMBL" id="MCZ8511854.1"/>
    </source>
</evidence>
<name>A0ABT4Q4R1_9BACL</name>